<dbReference type="RefSeq" id="WP_112566012.1">
    <property type="nucleotide sequence ID" value="NZ_CP043450.1"/>
</dbReference>
<dbReference type="OrthoDB" id="5510929at2"/>
<proteinExistence type="predicted"/>
<keyword evidence="1" id="KW-0732">Signal</keyword>
<sequence length="168" mass="18529">MINIKKLSYRFLLTGLLMPAGYAFSQTSPVKKIQNLNASDKMVYFNLEKGTEVSEADTAKTGWDISFQHTGVIIQSAGEGQIVSETTFDKVDKAPSSGYKKGNQAVPWGSGKGWYAYNMDNHQITPIPGKVIFIHTAAGKYYKLVIDSYYKDGPDGASGNYTFRYSAL</sequence>
<dbReference type="EMBL" id="CP043450">
    <property type="protein sequence ID" value="QEM10676.1"/>
    <property type="molecule type" value="Genomic_DNA"/>
</dbReference>
<evidence type="ECO:0008006" key="4">
    <source>
        <dbReference type="Google" id="ProtNLM"/>
    </source>
</evidence>
<accession>A0A5C1HXS8</accession>
<dbReference type="InterPro" id="IPR025921">
    <property type="entry name" value="HmuY"/>
</dbReference>
<feature type="signal peptide" evidence="1">
    <location>
        <begin position="1"/>
        <end position="25"/>
    </location>
</feature>
<dbReference type="Proteomes" id="UP000251402">
    <property type="component" value="Chromosome"/>
</dbReference>
<dbReference type="AlphaFoldDB" id="A0A5C1HXS8"/>
<reference evidence="2" key="1">
    <citation type="submission" date="2019-08" db="EMBL/GenBank/DDBJ databases">
        <title>Comparative genome analysis confer to the adaptation heavy metal polluted environment.</title>
        <authorList>
            <person name="Li Y."/>
        </authorList>
    </citation>
    <scope>NUCLEOTIDE SEQUENCE [LARGE SCALE GENOMIC DNA]</scope>
    <source>
        <strain evidence="2">P1</strain>
    </source>
</reference>
<evidence type="ECO:0000256" key="1">
    <source>
        <dbReference type="SAM" id="SignalP"/>
    </source>
</evidence>
<dbReference type="KEGG" id="mrub:DEO27_011800"/>
<protein>
    <recommendedName>
        <fullName evidence="4">HmuY family protein</fullName>
    </recommendedName>
</protein>
<name>A0A5C1HXS8_9SPHI</name>
<evidence type="ECO:0000313" key="2">
    <source>
        <dbReference type="EMBL" id="QEM10676.1"/>
    </source>
</evidence>
<dbReference type="CDD" id="cd12105">
    <property type="entry name" value="HmuY"/>
    <property type="match status" value="1"/>
</dbReference>
<keyword evidence="3" id="KW-1185">Reference proteome</keyword>
<evidence type="ECO:0000313" key="3">
    <source>
        <dbReference type="Proteomes" id="UP000251402"/>
    </source>
</evidence>
<organism evidence="2 3">
    <name type="scientific">Mucilaginibacter rubeus</name>
    <dbReference type="NCBI Taxonomy" id="2027860"/>
    <lineage>
        <taxon>Bacteria</taxon>
        <taxon>Pseudomonadati</taxon>
        <taxon>Bacteroidota</taxon>
        <taxon>Sphingobacteriia</taxon>
        <taxon>Sphingobacteriales</taxon>
        <taxon>Sphingobacteriaceae</taxon>
        <taxon>Mucilaginibacter</taxon>
    </lineage>
</organism>
<gene>
    <name evidence="2" type="ORF">DEO27_011800</name>
</gene>
<dbReference type="Pfam" id="PF14064">
    <property type="entry name" value="HmuY"/>
    <property type="match status" value="1"/>
</dbReference>
<feature type="chain" id="PRO_5022849855" description="HmuY family protein" evidence="1">
    <location>
        <begin position="26"/>
        <end position="168"/>
    </location>
</feature>